<keyword evidence="8" id="KW-0472">Membrane</keyword>
<evidence type="ECO:0000256" key="7">
    <source>
        <dbReference type="ARBA" id="ARBA00023128"/>
    </source>
</evidence>
<comment type="similarity">
    <text evidence="3 11">Belongs to the MICOS complex subunit Mic12 family.</text>
</comment>
<organism evidence="12 13">
    <name type="scientific">Diplodia intermedia</name>
    <dbReference type="NCBI Taxonomy" id="856260"/>
    <lineage>
        <taxon>Eukaryota</taxon>
        <taxon>Fungi</taxon>
        <taxon>Dikarya</taxon>
        <taxon>Ascomycota</taxon>
        <taxon>Pezizomycotina</taxon>
        <taxon>Dothideomycetes</taxon>
        <taxon>Dothideomycetes incertae sedis</taxon>
        <taxon>Botryosphaeriales</taxon>
        <taxon>Botryosphaeriaceae</taxon>
        <taxon>Diplodia</taxon>
    </lineage>
</organism>
<comment type="subunit">
    <text evidence="11">Component of the mitochondrial contact site and cristae organizing system (MICOS) complex.</text>
</comment>
<keyword evidence="11" id="KW-0999">Mitochondrion inner membrane</keyword>
<evidence type="ECO:0000256" key="5">
    <source>
        <dbReference type="ARBA" id="ARBA00022692"/>
    </source>
</evidence>
<reference evidence="12 13" key="1">
    <citation type="journal article" date="2023" name="Plant Dis.">
        <title>First Report of Diplodia intermedia Causing Canker and Dieback Diseases on Apple Trees in Canada.</title>
        <authorList>
            <person name="Ellouze W."/>
            <person name="Ilyukhin E."/>
            <person name="Sulman M."/>
            <person name="Ali S."/>
        </authorList>
    </citation>
    <scope>NUCLEOTIDE SEQUENCE [LARGE SCALE GENOMIC DNA]</scope>
    <source>
        <strain evidence="12 13">M45-28</strain>
    </source>
</reference>
<proteinExistence type="inferred from homology"/>
<protein>
    <recommendedName>
        <fullName evidence="4 11">MICOS complex subunit MIC12</fullName>
    </recommendedName>
    <alternativeName>
        <fullName evidence="10 11">Altered inheritance of mitochondria protein 5, mitochondrial</fullName>
    </alternativeName>
    <alternativeName>
        <fullName evidence="9 11">Found in mitochondrial proteome protein 51</fullName>
    </alternativeName>
</protein>
<accession>A0ABR3TNB4</accession>
<keyword evidence="5" id="KW-0812">Transmembrane</keyword>
<dbReference type="Proteomes" id="UP001521184">
    <property type="component" value="Unassembled WGS sequence"/>
</dbReference>
<comment type="caution">
    <text evidence="12">The sequence shown here is derived from an EMBL/GenBank/DDBJ whole genome shotgun (WGS) entry which is preliminary data.</text>
</comment>
<gene>
    <name evidence="12" type="ORF">SLS58_006263</name>
</gene>
<evidence type="ECO:0000256" key="9">
    <source>
        <dbReference type="ARBA" id="ARBA00032159"/>
    </source>
</evidence>
<evidence type="ECO:0000256" key="10">
    <source>
        <dbReference type="ARBA" id="ARBA00032985"/>
    </source>
</evidence>
<evidence type="ECO:0000256" key="11">
    <source>
        <dbReference type="RuleBase" id="RU363010"/>
    </source>
</evidence>
<evidence type="ECO:0000313" key="12">
    <source>
        <dbReference type="EMBL" id="KAL1641155.1"/>
    </source>
</evidence>
<comment type="function">
    <text evidence="1 11">Component of the MICOS complex, a large protein complex of the mitochondrial inner membrane that plays crucial roles in the maintenance of crista junctions, inner membrane architecture, and formation of contact sites to the outer membrane.</text>
</comment>
<keyword evidence="7 11" id="KW-0496">Mitochondrion</keyword>
<evidence type="ECO:0000256" key="6">
    <source>
        <dbReference type="ARBA" id="ARBA00022989"/>
    </source>
</evidence>
<dbReference type="Pfam" id="PF17050">
    <property type="entry name" value="AIM5"/>
    <property type="match status" value="1"/>
</dbReference>
<sequence>MGFTAGFIGGLTLTSSALYLSALVHQRNRLQQSLSLRQSAHLLKQIYDPDRLYTPPSMRERTAGVEDLAKDRWNREVARAVRRVQETDWREVGRGVEEAAWGAWERVRKSSGGGGGGDK</sequence>
<evidence type="ECO:0000256" key="2">
    <source>
        <dbReference type="ARBA" id="ARBA00004370"/>
    </source>
</evidence>
<keyword evidence="6" id="KW-1133">Transmembrane helix</keyword>
<name>A0ABR3TNB4_9PEZI</name>
<dbReference type="EMBL" id="JAKEKT020000042">
    <property type="protein sequence ID" value="KAL1641155.1"/>
    <property type="molecule type" value="Genomic_DNA"/>
</dbReference>
<evidence type="ECO:0000256" key="3">
    <source>
        <dbReference type="ARBA" id="ARBA00009188"/>
    </source>
</evidence>
<evidence type="ECO:0000256" key="1">
    <source>
        <dbReference type="ARBA" id="ARBA00002689"/>
    </source>
</evidence>
<evidence type="ECO:0000256" key="4">
    <source>
        <dbReference type="ARBA" id="ARBA00018170"/>
    </source>
</evidence>
<evidence type="ECO:0000313" key="13">
    <source>
        <dbReference type="Proteomes" id="UP001521184"/>
    </source>
</evidence>
<comment type="subcellular location">
    <subcellularLocation>
        <location evidence="2">Membrane</location>
    </subcellularLocation>
    <subcellularLocation>
        <location evidence="11">Mitochondrion inner membrane</location>
        <topology evidence="11">Single-pass membrane protein</topology>
    </subcellularLocation>
</comment>
<evidence type="ECO:0000256" key="8">
    <source>
        <dbReference type="ARBA" id="ARBA00023136"/>
    </source>
</evidence>
<keyword evidence="13" id="KW-1185">Reference proteome</keyword>
<dbReference type="InterPro" id="IPR031463">
    <property type="entry name" value="Mic12"/>
</dbReference>